<dbReference type="InterPro" id="IPR000073">
    <property type="entry name" value="AB_hydrolase_1"/>
</dbReference>
<dbReference type="Proteomes" id="UP000663882">
    <property type="component" value="Unassembled WGS sequence"/>
</dbReference>
<dbReference type="AlphaFoldDB" id="A0A819AYT7"/>
<reference evidence="4" key="1">
    <citation type="submission" date="2021-02" db="EMBL/GenBank/DDBJ databases">
        <authorList>
            <person name="Nowell W R."/>
        </authorList>
    </citation>
    <scope>NUCLEOTIDE SEQUENCE</scope>
</reference>
<dbReference type="PANTHER" id="PTHR45763:SF51">
    <property type="entry name" value="ALPHA_BETA-HYDROLASES SUPERFAMILY PROTEIN"/>
    <property type="match status" value="1"/>
</dbReference>
<dbReference type="EMBL" id="CAJNOO010003881">
    <property type="protein sequence ID" value="CAF1358309.1"/>
    <property type="molecule type" value="Genomic_DNA"/>
</dbReference>
<dbReference type="Pfam" id="PF00561">
    <property type="entry name" value="Abhydrolase_1"/>
    <property type="match status" value="1"/>
</dbReference>
<evidence type="ECO:0000313" key="3">
    <source>
        <dbReference type="EMBL" id="CAF3600578.1"/>
    </source>
</evidence>
<name>A0A819AYT7_9BILA</name>
<dbReference type="Gene3D" id="3.40.50.1820">
    <property type="entry name" value="alpha/beta hydrolase"/>
    <property type="match status" value="1"/>
</dbReference>
<sequence>MDQLPSSLISNEIQVSNEKYISLSDGRQLAYTEQGDIDSDKIFIFFHGAFGIGDSSNEKDFYKEIGYHCITPTLPGWGNSSPWPENRPILNYPNDIHQLLSSLKKNNHKNHRITVAGGSYGSVFAQICFGTSTDIMPEVINVESLIVLSGFSPFKYHKKYTTGMSWLNYFTVGMPAIYFPSITKLMGSYIQKKIRNIEDAKGFMRNKLFDQMDDEEKANLRKLEEEKNKPSGWVIEMMSRNMYLSISKTMAGFNDIPRVLHSDWGFDPKKLPSSPKRKVLIIATQGDKMAHMEMSMYLVESYPNAEIQILNGGHLGSFFEFDTIMKNWLTNLDKEYNERTQMDGQASCS</sequence>
<evidence type="ECO:0000313" key="5">
    <source>
        <dbReference type="Proteomes" id="UP000663823"/>
    </source>
</evidence>
<evidence type="ECO:0000313" key="2">
    <source>
        <dbReference type="EMBL" id="CAF1358309.1"/>
    </source>
</evidence>
<proteinExistence type="predicted"/>
<accession>A0A819AYT7</accession>
<dbReference type="InterPro" id="IPR029058">
    <property type="entry name" value="AB_hydrolase_fold"/>
</dbReference>
<feature type="domain" description="AB hydrolase-1" evidence="1">
    <location>
        <begin position="42"/>
        <end position="320"/>
    </location>
</feature>
<dbReference type="SUPFAM" id="SSF53474">
    <property type="entry name" value="alpha/beta-Hydrolases"/>
    <property type="match status" value="1"/>
</dbReference>
<gene>
    <name evidence="3" type="ORF">FNK824_LOCUS3394</name>
    <name evidence="4" type="ORF">OTI717_LOCUS17837</name>
    <name evidence="2" type="ORF">RFH988_LOCUS32677</name>
</gene>
<dbReference type="Proteomes" id="UP000663874">
    <property type="component" value="Unassembled WGS sequence"/>
</dbReference>
<comment type="caution">
    <text evidence="4">The sequence shown here is derived from an EMBL/GenBank/DDBJ whole genome shotgun (WGS) entry which is preliminary data.</text>
</comment>
<organism evidence="4 5">
    <name type="scientific">Rotaria sordida</name>
    <dbReference type="NCBI Taxonomy" id="392033"/>
    <lineage>
        <taxon>Eukaryota</taxon>
        <taxon>Metazoa</taxon>
        <taxon>Spiralia</taxon>
        <taxon>Gnathifera</taxon>
        <taxon>Rotifera</taxon>
        <taxon>Eurotatoria</taxon>
        <taxon>Bdelloidea</taxon>
        <taxon>Philodinida</taxon>
        <taxon>Philodinidae</taxon>
        <taxon>Rotaria</taxon>
    </lineage>
</organism>
<protein>
    <recommendedName>
        <fullName evidence="1">AB hydrolase-1 domain-containing protein</fullName>
    </recommendedName>
</protein>
<dbReference type="OrthoDB" id="294702at2759"/>
<dbReference type="PANTHER" id="PTHR45763">
    <property type="entry name" value="HYDROLASE, ALPHA/BETA FOLD FAMILY PROTEIN, EXPRESSED-RELATED"/>
    <property type="match status" value="1"/>
</dbReference>
<dbReference type="EMBL" id="CAJOAX010002393">
    <property type="protein sequence ID" value="CAF3793153.1"/>
    <property type="molecule type" value="Genomic_DNA"/>
</dbReference>
<dbReference type="Proteomes" id="UP000663823">
    <property type="component" value="Unassembled WGS sequence"/>
</dbReference>
<dbReference type="EMBL" id="CAJOBE010000227">
    <property type="protein sequence ID" value="CAF3600578.1"/>
    <property type="molecule type" value="Genomic_DNA"/>
</dbReference>
<evidence type="ECO:0000313" key="4">
    <source>
        <dbReference type="EMBL" id="CAF3793153.1"/>
    </source>
</evidence>
<evidence type="ECO:0000259" key="1">
    <source>
        <dbReference type="Pfam" id="PF00561"/>
    </source>
</evidence>